<comment type="caution">
    <text evidence="5">The sequence shown here is derived from an EMBL/GenBank/DDBJ whole genome shotgun (WGS) entry which is preliminary data.</text>
</comment>
<keyword evidence="6" id="KW-1185">Reference proteome</keyword>
<feature type="domain" description="NADP-dependent oxidoreductase" evidence="4">
    <location>
        <begin position="14"/>
        <end position="304"/>
    </location>
</feature>
<keyword evidence="3" id="KW-0472">Membrane</keyword>
<dbReference type="AlphaFoldDB" id="A0A9P4T6J2"/>
<proteinExistence type="predicted"/>
<dbReference type="OrthoDB" id="5226580at2759"/>
<keyword evidence="3" id="KW-0812">Transmembrane</keyword>
<feature type="compositionally biased region" description="Polar residues" evidence="2">
    <location>
        <begin position="381"/>
        <end position="396"/>
    </location>
</feature>
<evidence type="ECO:0000313" key="6">
    <source>
        <dbReference type="Proteomes" id="UP000801428"/>
    </source>
</evidence>
<dbReference type="Gene3D" id="3.20.20.100">
    <property type="entry name" value="NADP-dependent oxidoreductase domain"/>
    <property type="match status" value="1"/>
</dbReference>
<dbReference type="GO" id="GO:0016491">
    <property type="term" value="F:oxidoreductase activity"/>
    <property type="evidence" value="ECO:0007669"/>
    <property type="project" value="UniProtKB-KW"/>
</dbReference>
<feature type="region of interest" description="Disordered" evidence="2">
    <location>
        <begin position="355"/>
        <end position="396"/>
    </location>
</feature>
<keyword evidence="1" id="KW-0560">Oxidoreductase</keyword>
<sequence>MTSITITDRHVGQVGYGLMSLTLPWGPMEYEEACKCMKKALECGANLWNGGIHYGTPDANSLHLLRYYFQKYPEDAEKVVISIKGALSRTREPTGSPEAIRASVEEAYDILKGVKSIDVFEMARVDPNVPVETSVKALADLVAEGKIGGIGLSEVSASTIRRANAVHKIAAVEIEMSLFTPDTLRNGILDTCREQVDIPVIAYSPVGRGFLTGKYRTHADIPANDFRHTLARFKPDAFEQNAKIVQAIESLAQRRSLTAAQVAIAWVARQGAIPIPGSSNVERVAANSRAVDLTDEEVRELNNIIGTLPVDRMPATDVPDCGSNATPKNLPNSAQLQVLEKKIESLTEALMAKSNYEEERTELVHPTPAETPIDQADDTDSSTSPQQATHEITLATSGTKDRKFSIERVTPYSALSSHEVQYLLDRYVAFMASNMPFVLLPSGPIKPTAFTQSPFLLQAIIVVAHFHDTSAQQTLVSDLIQQLTTAVFTKAEKSLDLLQALLVLCTWYNPHLFQTSSHTTLLHLCMALTTDLAIDRDPAACEMAHMAAALKSCGIPQPERIVTDEERRAVLGVFWIASTIFTSFKKTDFPTWTPWLQVCLDELKGKGETVLARLVDSQRVMHTALFPSTNWIPDTLQAELGGLADSEAPNDDSTANKLVQLQRTCASVANWNNAAADTCLDGLWTLVHAIKSYLDIYASLPVPAYLTVPFSVFAQFAFVFVVMVRVTSIHIDGFDGTLLREYIDFEKVMGEATERYEKVERLSVDGVVIKNEGFRKWAEKTRWAQVYYGMKAAQDAAEHTVEGELHIDYDGSKKIAGGESLMDGDAPSSAVWDEACDDQGSLLDINELIC</sequence>
<name>A0A9P4T6J2_CURKU</name>
<reference evidence="5" key="1">
    <citation type="submission" date="2019-04" db="EMBL/GenBank/DDBJ databases">
        <title>Sequencing of skin fungus with MAO and IRED activity.</title>
        <authorList>
            <person name="Marsaioli A.J."/>
            <person name="Bonatto J.M.C."/>
            <person name="Reis Junior O."/>
        </authorList>
    </citation>
    <scope>NUCLEOTIDE SEQUENCE</scope>
    <source>
        <strain evidence="5">30M1</strain>
    </source>
</reference>
<dbReference type="InterPro" id="IPR023210">
    <property type="entry name" value="NADP_OxRdtase_dom"/>
</dbReference>
<feature type="transmembrane region" description="Helical" evidence="3">
    <location>
        <begin position="702"/>
        <end position="724"/>
    </location>
</feature>
<organism evidence="5 6">
    <name type="scientific">Curvularia kusanoi</name>
    <name type="common">Cochliobolus kusanoi</name>
    <dbReference type="NCBI Taxonomy" id="90978"/>
    <lineage>
        <taxon>Eukaryota</taxon>
        <taxon>Fungi</taxon>
        <taxon>Dikarya</taxon>
        <taxon>Ascomycota</taxon>
        <taxon>Pezizomycotina</taxon>
        <taxon>Dothideomycetes</taxon>
        <taxon>Pleosporomycetidae</taxon>
        <taxon>Pleosporales</taxon>
        <taxon>Pleosporineae</taxon>
        <taxon>Pleosporaceae</taxon>
        <taxon>Curvularia</taxon>
    </lineage>
</organism>
<dbReference type="PANTHER" id="PTHR43625:SF78">
    <property type="entry name" value="PYRIDOXAL REDUCTASE-RELATED"/>
    <property type="match status" value="1"/>
</dbReference>
<protein>
    <submittedName>
        <fullName evidence="5">Pyridoxine 4-dehydrogenase</fullName>
    </submittedName>
</protein>
<dbReference type="EMBL" id="SWKU01000031">
    <property type="protein sequence ID" value="KAF2995721.1"/>
    <property type="molecule type" value="Genomic_DNA"/>
</dbReference>
<dbReference type="PANTHER" id="PTHR43625">
    <property type="entry name" value="AFLATOXIN B1 ALDEHYDE REDUCTASE"/>
    <property type="match status" value="1"/>
</dbReference>
<dbReference type="InterPro" id="IPR050791">
    <property type="entry name" value="Aldo-Keto_reductase"/>
</dbReference>
<dbReference type="GO" id="GO:0005737">
    <property type="term" value="C:cytoplasm"/>
    <property type="evidence" value="ECO:0007669"/>
    <property type="project" value="TreeGrafter"/>
</dbReference>
<gene>
    <name evidence="5" type="primary">PLR1_1</name>
    <name evidence="5" type="ORF">E8E13_004513</name>
</gene>
<evidence type="ECO:0000256" key="2">
    <source>
        <dbReference type="SAM" id="MobiDB-lite"/>
    </source>
</evidence>
<keyword evidence="3" id="KW-1133">Transmembrane helix</keyword>
<accession>A0A9P4T6J2</accession>
<dbReference type="SUPFAM" id="SSF51430">
    <property type="entry name" value="NAD(P)-linked oxidoreductase"/>
    <property type="match status" value="1"/>
</dbReference>
<evidence type="ECO:0000256" key="1">
    <source>
        <dbReference type="ARBA" id="ARBA00023002"/>
    </source>
</evidence>
<dbReference type="Pfam" id="PF00248">
    <property type="entry name" value="Aldo_ket_red"/>
    <property type="match status" value="1"/>
</dbReference>
<dbReference type="CDD" id="cd19077">
    <property type="entry name" value="AKR_AKR8A1-2"/>
    <property type="match status" value="1"/>
</dbReference>
<dbReference type="InterPro" id="IPR036812">
    <property type="entry name" value="NAD(P)_OxRdtase_dom_sf"/>
</dbReference>
<dbReference type="Proteomes" id="UP000801428">
    <property type="component" value="Unassembled WGS sequence"/>
</dbReference>
<evidence type="ECO:0000256" key="3">
    <source>
        <dbReference type="SAM" id="Phobius"/>
    </source>
</evidence>
<evidence type="ECO:0000313" key="5">
    <source>
        <dbReference type="EMBL" id="KAF2995721.1"/>
    </source>
</evidence>
<evidence type="ECO:0000259" key="4">
    <source>
        <dbReference type="Pfam" id="PF00248"/>
    </source>
</evidence>